<name>A0A0D3ILH3_EMIH1</name>
<feature type="signal peptide" evidence="3">
    <location>
        <begin position="1"/>
        <end position="23"/>
    </location>
</feature>
<evidence type="ECO:0000259" key="4">
    <source>
        <dbReference type="Pfam" id="PF01106"/>
    </source>
</evidence>
<dbReference type="Gene3D" id="3.30.300.130">
    <property type="entry name" value="Fe-S cluster assembly (FSCA)"/>
    <property type="match status" value="2"/>
</dbReference>
<dbReference type="EnsemblProtists" id="EOD12108">
    <property type="protein sequence ID" value="EOD12108"/>
    <property type="gene ID" value="EMIHUDRAFT_452262"/>
</dbReference>
<dbReference type="GO" id="GO:0051536">
    <property type="term" value="F:iron-sulfur cluster binding"/>
    <property type="evidence" value="ECO:0007669"/>
    <property type="project" value="InterPro"/>
</dbReference>
<dbReference type="GO" id="GO:0005739">
    <property type="term" value="C:mitochondrion"/>
    <property type="evidence" value="ECO:0007669"/>
    <property type="project" value="TreeGrafter"/>
</dbReference>
<dbReference type="InterPro" id="IPR001075">
    <property type="entry name" value="NIF_FeS_clus_asmbl_NifU_C"/>
</dbReference>
<dbReference type="GO" id="GO:0005198">
    <property type="term" value="F:structural molecule activity"/>
    <property type="evidence" value="ECO:0007669"/>
    <property type="project" value="UniProtKB-ARBA"/>
</dbReference>
<dbReference type="AlphaFoldDB" id="A0A0D3ILH3"/>
<feature type="region of interest" description="Disordered" evidence="2">
    <location>
        <begin position="39"/>
        <end position="65"/>
    </location>
</feature>
<dbReference type="GO" id="GO:0016226">
    <property type="term" value="P:iron-sulfur cluster assembly"/>
    <property type="evidence" value="ECO:0007669"/>
    <property type="project" value="InterPro"/>
</dbReference>
<evidence type="ECO:0000256" key="1">
    <source>
        <dbReference type="ARBA" id="ARBA00006420"/>
    </source>
</evidence>
<dbReference type="GO" id="GO:0005506">
    <property type="term" value="F:iron ion binding"/>
    <property type="evidence" value="ECO:0007669"/>
    <property type="project" value="InterPro"/>
</dbReference>
<dbReference type="OMA" id="GHNLARP"/>
<dbReference type="FunFam" id="3.30.300.130:FF:000003">
    <property type="entry name" value="NifU-like protein 3, chloroplastic"/>
    <property type="match status" value="1"/>
</dbReference>
<reference evidence="6" key="1">
    <citation type="journal article" date="2013" name="Nature">
        <title>Pan genome of the phytoplankton Emiliania underpins its global distribution.</title>
        <authorList>
            <person name="Read B.A."/>
            <person name="Kegel J."/>
            <person name="Klute M.J."/>
            <person name="Kuo A."/>
            <person name="Lefebvre S.C."/>
            <person name="Maumus F."/>
            <person name="Mayer C."/>
            <person name="Miller J."/>
            <person name="Monier A."/>
            <person name="Salamov A."/>
            <person name="Young J."/>
            <person name="Aguilar M."/>
            <person name="Claverie J.M."/>
            <person name="Frickenhaus S."/>
            <person name="Gonzalez K."/>
            <person name="Herman E.K."/>
            <person name="Lin Y.C."/>
            <person name="Napier J."/>
            <person name="Ogata H."/>
            <person name="Sarno A.F."/>
            <person name="Shmutz J."/>
            <person name="Schroeder D."/>
            <person name="de Vargas C."/>
            <person name="Verret F."/>
            <person name="von Dassow P."/>
            <person name="Valentin K."/>
            <person name="Van de Peer Y."/>
            <person name="Wheeler G."/>
            <person name="Dacks J.B."/>
            <person name="Delwiche C.F."/>
            <person name="Dyhrman S.T."/>
            <person name="Glockner G."/>
            <person name="John U."/>
            <person name="Richards T."/>
            <person name="Worden A.Z."/>
            <person name="Zhang X."/>
            <person name="Grigoriev I.V."/>
            <person name="Allen A.E."/>
            <person name="Bidle K."/>
            <person name="Borodovsky M."/>
            <person name="Bowler C."/>
            <person name="Brownlee C."/>
            <person name="Cock J.M."/>
            <person name="Elias M."/>
            <person name="Gladyshev V.N."/>
            <person name="Groth M."/>
            <person name="Guda C."/>
            <person name="Hadaegh A."/>
            <person name="Iglesias-Rodriguez M.D."/>
            <person name="Jenkins J."/>
            <person name="Jones B.M."/>
            <person name="Lawson T."/>
            <person name="Leese F."/>
            <person name="Lindquist E."/>
            <person name="Lobanov A."/>
            <person name="Lomsadze A."/>
            <person name="Malik S.B."/>
            <person name="Marsh M.E."/>
            <person name="Mackinder L."/>
            <person name="Mock T."/>
            <person name="Mueller-Roeber B."/>
            <person name="Pagarete A."/>
            <person name="Parker M."/>
            <person name="Probert I."/>
            <person name="Quesneville H."/>
            <person name="Raines C."/>
            <person name="Rensing S.A."/>
            <person name="Riano-Pachon D.M."/>
            <person name="Richier S."/>
            <person name="Rokitta S."/>
            <person name="Shiraiwa Y."/>
            <person name="Soanes D.M."/>
            <person name="van der Giezen M."/>
            <person name="Wahlund T.M."/>
            <person name="Williams B."/>
            <person name="Wilson W."/>
            <person name="Wolfe G."/>
            <person name="Wurch L.L."/>
        </authorList>
    </citation>
    <scope>NUCLEOTIDE SEQUENCE</scope>
</reference>
<dbReference type="HOGENOM" id="CLU_080894_3_1_1"/>
<dbReference type="STRING" id="2903.R1BPX2"/>
<dbReference type="RefSeq" id="XP_005764537.1">
    <property type="nucleotide sequence ID" value="XM_005764480.1"/>
</dbReference>
<dbReference type="GeneID" id="17258339"/>
<evidence type="ECO:0000256" key="3">
    <source>
        <dbReference type="SAM" id="SignalP"/>
    </source>
</evidence>
<dbReference type="PaxDb" id="2903-EOD12108"/>
<dbReference type="SUPFAM" id="SSF117916">
    <property type="entry name" value="Fe-S cluster assembly (FSCA) domain-like"/>
    <property type="match status" value="2"/>
</dbReference>
<evidence type="ECO:0000313" key="6">
    <source>
        <dbReference type="Proteomes" id="UP000013827"/>
    </source>
</evidence>
<dbReference type="Pfam" id="PF01106">
    <property type="entry name" value="NifU"/>
    <property type="match status" value="2"/>
</dbReference>
<dbReference type="PANTHER" id="PTHR11178:SF25">
    <property type="entry name" value="NIFU-LIKE PROTEIN 3, CHLOROPLASTIC"/>
    <property type="match status" value="1"/>
</dbReference>
<comment type="similarity">
    <text evidence="1">Belongs to the NifU family.</text>
</comment>
<dbReference type="eggNOG" id="KOG2358">
    <property type="taxonomic scope" value="Eukaryota"/>
</dbReference>
<dbReference type="InterPro" id="IPR034904">
    <property type="entry name" value="FSCA_dom_sf"/>
</dbReference>
<feature type="domain" description="NIF system FeS cluster assembly NifU C-terminal" evidence="4">
    <location>
        <begin position="153"/>
        <end position="217"/>
    </location>
</feature>
<evidence type="ECO:0000256" key="2">
    <source>
        <dbReference type="SAM" id="MobiDB-lite"/>
    </source>
</evidence>
<sequence length="224" mass="23393">MASCGGRARCLLLLSSWLHSAGSLRVPAVSAVPRVQHRAGAPRCSDPVTSPFEASASNGGETLTGPLPLTAENVDAVLDEMRPYLMADGGNVAVAEIDGGVVRLELQGACGSCASSAMTMKMGLERGLREKIPEIIAVEQVAPDGPQLTEDGIEGVLEEIRPFLKMAGGDVELVELIETGVAPSCTLRISGSGSTINSVRAEIAQRLKRNFPSLANVMWDAEGP</sequence>
<feature type="domain" description="NIF system FeS cluster assembly NifU C-terminal" evidence="4">
    <location>
        <begin position="74"/>
        <end position="139"/>
    </location>
</feature>
<evidence type="ECO:0000313" key="5">
    <source>
        <dbReference type="EnsemblProtists" id="EOD12108"/>
    </source>
</evidence>
<keyword evidence="6" id="KW-1185">Reference proteome</keyword>
<dbReference type="KEGG" id="ehx:EMIHUDRAFT_452262"/>
<organism evidence="5 6">
    <name type="scientific">Emiliania huxleyi (strain CCMP1516)</name>
    <dbReference type="NCBI Taxonomy" id="280463"/>
    <lineage>
        <taxon>Eukaryota</taxon>
        <taxon>Haptista</taxon>
        <taxon>Haptophyta</taxon>
        <taxon>Prymnesiophyceae</taxon>
        <taxon>Isochrysidales</taxon>
        <taxon>Noelaerhabdaceae</taxon>
        <taxon>Emiliania</taxon>
    </lineage>
</organism>
<accession>A0A0D3ILH3</accession>
<dbReference type="PANTHER" id="PTHR11178">
    <property type="entry name" value="IRON-SULFUR CLUSTER SCAFFOLD PROTEIN NFU-RELATED"/>
    <property type="match status" value="1"/>
</dbReference>
<reference evidence="5" key="2">
    <citation type="submission" date="2024-10" db="UniProtKB">
        <authorList>
            <consortium name="EnsemblProtists"/>
        </authorList>
    </citation>
    <scope>IDENTIFICATION</scope>
</reference>
<proteinExistence type="inferred from homology"/>
<dbReference type="GO" id="GO:0009536">
    <property type="term" value="C:plastid"/>
    <property type="evidence" value="ECO:0007669"/>
    <property type="project" value="UniProtKB-ARBA"/>
</dbReference>
<dbReference type="Proteomes" id="UP000013827">
    <property type="component" value="Unassembled WGS sequence"/>
</dbReference>
<protein>
    <recommendedName>
        <fullName evidence="4">NIF system FeS cluster assembly NifU C-terminal domain-containing protein</fullName>
    </recommendedName>
</protein>
<keyword evidence="3" id="KW-0732">Signal</keyword>
<feature type="chain" id="PRO_5044195499" description="NIF system FeS cluster assembly NifU C-terminal domain-containing protein" evidence="3">
    <location>
        <begin position="24"/>
        <end position="224"/>
    </location>
</feature>